<feature type="compositionally biased region" description="Low complexity" evidence="8">
    <location>
        <begin position="153"/>
        <end position="177"/>
    </location>
</feature>
<comment type="caution">
    <text evidence="10">The sequence shown here is derived from an EMBL/GenBank/DDBJ whole genome shotgun (WGS) entry which is preliminary data.</text>
</comment>
<keyword evidence="11" id="KW-1185">Reference proteome</keyword>
<dbReference type="PROSITE" id="PS50157">
    <property type="entry name" value="ZINC_FINGER_C2H2_2"/>
    <property type="match status" value="2"/>
</dbReference>
<dbReference type="EMBL" id="JAWWNJ010000069">
    <property type="protein sequence ID" value="KAK7008055.1"/>
    <property type="molecule type" value="Genomic_DNA"/>
</dbReference>
<evidence type="ECO:0000256" key="5">
    <source>
        <dbReference type="ARBA" id="ARBA00022833"/>
    </source>
</evidence>
<feature type="compositionally biased region" description="Low complexity" evidence="8">
    <location>
        <begin position="339"/>
        <end position="348"/>
    </location>
</feature>
<dbReference type="AlphaFoldDB" id="A0AAW0AH97"/>
<organism evidence="10 11">
    <name type="scientific">Favolaschia claudopus</name>
    <dbReference type="NCBI Taxonomy" id="2862362"/>
    <lineage>
        <taxon>Eukaryota</taxon>
        <taxon>Fungi</taxon>
        <taxon>Dikarya</taxon>
        <taxon>Basidiomycota</taxon>
        <taxon>Agaricomycotina</taxon>
        <taxon>Agaricomycetes</taxon>
        <taxon>Agaricomycetidae</taxon>
        <taxon>Agaricales</taxon>
        <taxon>Marasmiineae</taxon>
        <taxon>Mycenaceae</taxon>
        <taxon>Favolaschia</taxon>
    </lineage>
</organism>
<dbReference type="InterPro" id="IPR036236">
    <property type="entry name" value="Znf_C2H2_sf"/>
</dbReference>
<keyword evidence="5" id="KW-0862">Zinc</keyword>
<dbReference type="GO" id="GO:0000981">
    <property type="term" value="F:DNA-binding transcription factor activity, RNA polymerase II-specific"/>
    <property type="evidence" value="ECO:0007669"/>
    <property type="project" value="TreeGrafter"/>
</dbReference>
<sequence length="486" mass="51667">MSLRYPFSAPPAPAFENAGLVDTDFAALYHNSASSSFAAGSSAADHLKHLHGPVRYVHARGAQLSAESTVQAPRYSSNGPPNYATGVASSGWGPSATFSVPPVAHPWGRNALASVEDMRNPAIHPRPVHGHGLPPPQQTASEASVPLPPLRYSGPAAPPSLSVASPVSPSSASSSSGSGSGVYKSADGLILPAPLPPTGRGQQMAILLNDGSAAQQGDQDHDLHLGAQPGAFTNLRMPVAYAMLYPDLMRQTVEDDAFEEGFMSREKKHGCTMCHKRFDRPSTLKKHLLVHTGEKAFQCTICERRFGVMSNLNRHIRRCQLRRVHTHGSAASAPPSENTTTGGTRGRTLPLSAVAKLAEAGSTPSPVRKRRRRPPSPSRWVPASLLPFNILTPEATPAAPVPLYPVSPSIHNGPDVVGGECGPQWDEERDSWDENFGSAPYHSREWVKKGKLPGPLPMPCGVKFGGGIAGNYSGNLDFGYSRAVRV</sequence>
<dbReference type="SMART" id="SM00355">
    <property type="entry name" value="ZnF_C2H2"/>
    <property type="match status" value="2"/>
</dbReference>
<evidence type="ECO:0000256" key="7">
    <source>
        <dbReference type="PROSITE-ProRule" id="PRU00042"/>
    </source>
</evidence>
<evidence type="ECO:0000256" key="6">
    <source>
        <dbReference type="ARBA" id="ARBA00023242"/>
    </source>
</evidence>
<comment type="subcellular location">
    <subcellularLocation>
        <location evidence="1">Nucleus</location>
    </subcellularLocation>
</comment>
<dbReference type="InterPro" id="IPR013087">
    <property type="entry name" value="Znf_C2H2_type"/>
</dbReference>
<accession>A0AAW0AH97</accession>
<feature type="domain" description="C2H2-type" evidence="9">
    <location>
        <begin position="297"/>
        <end position="330"/>
    </location>
</feature>
<proteinExistence type="predicted"/>
<evidence type="ECO:0000256" key="3">
    <source>
        <dbReference type="ARBA" id="ARBA00022737"/>
    </source>
</evidence>
<protein>
    <submittedName>
        <fullName evidence="10">C2H2 conidiation transcriptional factor</fullName>
    </submittedName>
</protein>
<name>A0AAW0AH97_9AGAR</name>
<dbReference type="SUPFAM" id="SSF57667">
    <property type="entry name" value="beta-beta-alpha zinc fingers"/>
    <property type="match status" value="1"/>
</dbReference>
<dbReference type="FunFam" id="3.30.160.60:FF:000110">
    <property type="entry name" value="Zinc finger protein-like"/>
    <property type="match status" value="1"/>
</dbReference>
<dbReference type="PANTHER" id="PTHR24394">
    <property type="entry name" value="ZINC FINGER PROTEIN"/>
    <property type="match status" value="1"/>
</dbReference>
<evidence type="ECO:0000256" key="1">
    <source>
        <dbReference type="ARBA" id="ARBA00004123"/>
    </source>
</evidence>
<dbReference type="GO" id="GO:0005634">
    <property type="term" value="C:nucleus"/>
    <property type="evidence" value="ECO:0007669"/>
    <property type="project" value="UniProtKB-SubCell"/>
</dbReference>
<feature type="region of interest" description="Disordered" evidence="8">
    <location>
        <begin position="325"/>
        <end position="379"/>
    </location>
</feature>
<evidence type="ECO:0000256" key="2">
    <source>
        <dbReference type="ARBA" id="ARBA00022723"/>
    </source>
</evidence>
<dbReference type="Proteomes" id="UP001362999">
    <property type="component" value="Unassembled WGS sequence"/>
</dbReference>
<dbReference type="GO" id="GO:0008270">
    <property type="term" value="F:zinc ion binding"/>
    <property type="evidence" value="ECO:0007669"/>
    <property type="project" value="UniProtKB-KW"/>
</dbReference>
<evidence type="ECO:0000313" key="10">
    <source>
        <dbReference type="EMBL" id="KAK7008055.1"/>
    </source>
</evidence>
<dbReference type="FunFam" id="3.30.160.60:FF:000100">
    <property type="entry name" value="Zinc finger 45-like"/>
    <property type="match status" value="1"/>
</dbReference>
<reference evidence="10 11" key="1">
    <citation type="journal article" date="2024" name="J Genomics">
        <title>Draft genome sequencing and assembly of Favolaschia claudopus CIRM-BRFM 2984 isolated from oak limbs.</title>
        <authorList>
            <person name="Navarro D."/>
            <person name="Drula E."/>
            <person name="Chaduli D."/>
            <person name="Cazenave R."/>
            <person name="Ahrendt S."/>
            <person name="Wang J."/>
            <person name="Lipzen A."/>
            <person name="Daum C."/>
            <person name="Barry K."/>
            <person name="Grigoriev I.V."/>
            <person name="Favel A."/>
            <person name="Rosso M.N."/>
            <person name="Martin F."/>
        </authorList>
    </citation>
    <scope>NUCLEOTIDE SEQUENCE [LARGE SCALE GENOMIC DNA]</scope>
    <source>
        <strain evidence="10 11">CIRM-BRFM 2984</strain>
    </source>
</reference>
<dbReference type="Gene3D" id="3.30.160.60">
    <property type="entry name" value="Classic Zinc Finger"/>
    <property type="match status" value="2"/>
</dbReference>
<dbReference type="PANTHER" id="PTHR24394:SF44">
    <property type="entry name" value="ZINC FINGER PROTEIN 271-LIKE"/>
    <property type="match status" value="1"/>
</dbReference>
<evidence type="ECO:0000256" key="4">
    <source>
        <dbReference type="ARBA" id="ARBA00022771"/>
    </source>
</evidence>
<dbReference type="Pfam" id="PF00096">
    <property type="entry name" value="zf-C2H2"/>
    <property type="match status" value="2"/>
</dbReference>
<evidence type="ECO:0000259" key="9">
    <source>
        <dbReference type="PROSITE" id="PS50157"/>
    </source>
</evidence>
<feature type="domain" description="C2H2-type" evidence="9">
    <location>
        <begin position="269"/>
        <end position="296"/>
    </location>
</feature>
<dbReference type="PROSITE" id="PS00028">
    <property type="entry name" value="ZINC_FINGER_C2H2_1"/>
    <property type="match status" value="1"/>
</dbReference>
<keyword evidence="4 7" id="KW-0863">Zinc-finger</keyword>
<keyword evidence="6" id="KW-0539">Nucleus</keyword>
<keyword evidence="3" id="KW-0677">Repeat</keyword>
<keyword evidence="2" id="KW-0479">Metal-binding</keyword>
<gene>
    <name evidence="10" type="ORF">R3P38DRAFT_3027188</name>
</gene>
<evidence type="ECO:0000256" key="8">
    <source>
        <dbReference type="SAM" id="MobiDB-lite"/>
    </source>
</evidence>
<evidence type="ECO:0000313" key="11">
    <source>
        <dbReference type="Proteomes" id="UP001362999"/>
    </source>
</evidence>
<feature type="region of interest" description="Disordered" evidence="8">
    <location>
        <begin position="121"/>
        <end position="181"/>
    </location>
</feature>